<dbReference type="Proteomes" id="UP000423396">
    <property type="component" value="Chromosome"/>
</dbReference>
<accession>A0A650CN07</accession>
<dbReference type="RefSeq" id="WP_156005818.1">
    <property type="nucleotide sequence ID" value="NZ_CP045483.1"/>
</dbReference>
<dbReference type="GO" id="GO:0046872">
    <property type="term" value="F:metal ion binding"/>
    <property type="evidence" value="ECO:0007669"/>
    <property type="project" value="UniProtKB-KW"/>
</dbReference>
<dbReference type="GeneID" id="42798228"/>
<dbReference type="SMART" id="SM00704">
    <property type="entry name" value="ZnF_CDGSH"/>
    <property type="match status" value="1"/>
</dbReference>
<keyword evidence="3" id="KW-0408">Iron</keyword>
<evidence type="ECO:0000256" key="3">
    <source>
        <dbReference type="ARBA" id="ARBA00023004"/>
    </source>
</evidence>
<evidence type="ECO:0000256" key="2">
    <source>
        <dbReference type="ARBA" id="ARBA00022723"/>
    </source>
</evidence>
<evidence type="ECO:0000313" key="7">
    <source>
        <dbReference type="Proteomes" id="UP000423396"/>
    </source>
</evidence>
<dbReference type="EMBL" id="CP045483">
    <property type="protein sequence ID" value="QGR19241.1"/>
    <property type="molecule type" value="Genomic_DNA"/>
</dbReference>
<keyword evidence="1" id="KW-0001">2Fe-2S</keyword>
<protein>
    <submittedName>
        <fullName evidence="6">CDGSH iron-sulfur domain-containing protein</fullName>
    </submittedName>
</protein>
<gene>
    <name evidence="6" type="ORF">D1868_04105</name>
</gene>
<dbReference type="InterPro" id="IPR018967">
    <property type="entry name" value="FeS-contain_CDGSH-typ"/>
</dbReference>
<evidence type="ECO:0000313" key="6">
    <source>
        <dbReference type="EMBL" id="QGR19241.1"/>
    </source>
</evidence>
<keyword evidence="4" id="KW-0411">Iron-sulfur</keyword>
<keyword evidence="2" id="KW-0479">Metal-binding</keyword>
<dbReference type="GO" id="GO:0051537">
    <property type="term" value="F:2 iron, 2 sulfur cluster binding"/>
    <property type="evidence" value="ECO:0007669"/>
    <property type="project" value="UniProtKB-KW"/>
</dbReference>
<dbReference type="Gene3D" id="3.40.5.90">
    <property type="entry name" value="CDGSH iron-sulfur domain, mitoNEET-type"/>
    <property type="match status" value="1"/>
</dbReference>
<dbReference type="Pfam" id="PF09360">
    <property type="entry name" value="zf-CDGSH"/>
    <property type="match status" value="1"/>
</dbReference>
<reference evidence="6 7" key="1">
    <citation type="submission" date="2019-10" db="EMBL/GenBank/DDBJ databases">
        <title>Genome Sequences from Six Type Strain Members of the Archaeal Family Sulfolobaceae: Acidianus ambivalens, Acidianus infernus, Metallosphaera prunae, Stygiolobus azoricus, Sulfolobus metallicus, and Sulfurisphaera ohwakuensis.</title>
        <authorList>
            <person name="Counts J.A."/>
            <person name="Kelly R.M."/>
        </authorList>
    </citation>
    <scope>NUCLEOTIDE SEQUENCE [LARGE SCALE GENOMIC DNA]</scope>
    <source>
        <strain evidence="6 7">FC6</strain>
    </source>
</reference>
<dbReference type="GO" id="GO:0005737">
    <property type="term" value="C:cytoplasm"/>
    <property type="evidence" value="ECO:0007669"/>
    <property type="project" value="UniProtKB-ARBA"/>
</dbReference>
<organism evidence="6 7">
    <name type="scientific">Stygiolobus azoricus</name>
    <dbReference type="NCBI Taxonomy" id="41675"/>
    <lineage>
        <taxon>Archaea</taxon>
        <taxon>Thermoproteota</taxon>
        <taxon>Thermoprotei</taxon>
        <taxon>Sulfolobales</taxon>
        <taxon>Sulfolobaceae</taxon>
        <taxon>Stygiolobus</taxon>
    </lineage>
</organism>
<proteinExistence type="predicted"/>
<evidence type="ECO:0000256" key="1">
    <source>
        <dbReference type="ARBA" id="ARBA00022714"/>
    </source>
</evidence>
<evidence type="ECO:0000259" key="5">
    <source>
        <dbReference type="SMART" id="SM00704"/>
    </source>
</evidence>
<dbReference type="KEGG" id="sazo:D1868_04105"/>
<dbReference type="OrthoDB" id="5781at2157"/>
<dbReference type="InterPro" id="IPR042216">
    <property type="entry name" value="MitoNEET_CISD"/>
</dbReference>
<evidence type="ECO:0000256" key="4">
    <source>
        <dbReference type="ARBA" id="ARBA00023014"/>
    </source>
</evidence>
<sequence>MARLVRHDRNFPYQVKASNGEVFYVCACGLSRNKPFCDGSHKRTQDENPNEIYIYDNENRVKISTFYPLT</sequence>
<name>A0A650CN07_9CREN</name>
<keyword evidence="7" id="KW-1185">Reference proteome</keyword>
<feature type="domain" description="Iron-binding zinc finger CDGSH type" evidence="5">
    <location>
        <begin position="10"/>
        <end position="47"/>
    </location>
</feature>
<dbReference type="AlphaFoldDB" id="A0A650CN07"/>